<organism evidence="2 3">
    <name type="scientific">Azospirillum oleiclasticum</name>
    <dbReference type="NCBI Taxonomy" id="2735135"/>
    <lineage>
        <taxon>Bacteria</taxon>
        <taxon>Pseudomonadati</taxon>
        <taxon>Pseudomonadota</taxon>
        <taxon>Alphaproteobacteria</taxon>
        <taxon>Rhodospirillales</taxon>
        <taxon>Azospirillaceae</taxon>
        <taxon>Azospirillum</taxon>
    </lineage>
</organism>
<sequence>MARRAKAPPPRRLLANPFLLALAAVMAAFGIGWVASTLSREPAEPAPVAASVPVAPAAAPAPKPAAREAAPAAAAVPPPAPPP</sequence>
<proteinExistence type="predicted"/>
<dbReference type="EMBL" id="JABFDB010000041">
    <property type="protein sequence ID" value="NYZ24597.1"/>
    <property type="molecule type" value="Genomic_DNA"/>
</dbReference>
<evidence type="ECO:0000256" key="1">
    <source>
        <dbReference type="SAM" id="MobiDB-lite"/>
    </source>
</evidence>
<comment type="caution">
    <text evidence="2">The sequence shown here is derived from an EMBL/GenBank/DDBJ whole genome shotgun (WGS) entry which is preliminary data.</text>
</comment>
<feature type="non-terminal residue" evidence="2">
    <location>
        <position position="83"/>
    </location>
</feature>
<accession>A0ABX2TKN9</accession>
<evidence type="ECO:0000313" key="2">
    <source>
        <dbReference type="EMBL" id="NYZ24597.1"/>
    </source>
</evidence>
<name>A0ABX2TKN9_9PROT</name>
<protein>
    <submittedName>
        <fullName evidence="2">Divergent polysaccharide deacetylase family protein</fullName>
    </submittedName>
</protein>
<dbReference type="Proteomes" id="UP000584642">
    <property type="component" value="Unassembled WGS sequence"/>
</dbReference>
<feature type="region of interest" description="Disordered" evidence="1">
    <location>
        <begin position="57"/>
        <end position="83"/>
    </location>
</feature>
<gene>
    <name evidence="2" type="ORF">HND93_33250</name>
</gene>
<keyword evidence="3" id="KW-1185">Reference proteome</keyword>
<reference evidence="2 3" key="1">
    <citation type="submission" date="2020-05" db="EMBL/GenBank/DDBJ databases">
        <title>Azospirillum oleiclasticum sp. nov, a nitrogen-fixing and heavy crude oil-emulsifying bacterium isolated from the crude oil of Yumen Oilfield.</title>
        <authorList>
            <person name="Wu D."/>
            <person name="Cai M."/>
            <person name="Zhang X."/>
        </authorList>
    </citation>
    <scope>NUCLEOTIDE SEQUENCE [LARGE SCALE GENOMIC DNA]</scope>
    <source>
        <strain evidence="2 3">ROY-1-1-2</strain>
    </source>
</reference>
<evidence type="ECO:0000313" key="3">
    <source>
        <dbReference type="Proteomes" id="UP000584642"/>
    </source>
</evidence>